<dbReference type="NCBIfam" id="TIGR04183">
    <property type="entry name" value="Por_Secre_tail"/>
    <property type="match status" value="1"/>
</dbReference>
<evidence type="ECO:0000313" key="8">
    <source>
        <dbReference type="Proteomes" id="UP001230035"/>
    </source>
</evidence>
<evidence type="ECO:0000313" key="7">
    <source>
        <dbReference type="EMBL" id="MDI9257406.1"/>
    </source>
</evidence>
<evidence type="ECO:0000256" key="1">
    <source>
        <dbReference type="ARBA" id="ARBA00022531"/>
    </source>
</evidence>
<feature type="domain" description="Secretion system C-terminal sorting" evidence="6">
    <location>
        <begin position="768"/>
        <end position="839"/>
    </location>
</feature>
<protein>
    <submittedName>
        <fullName evidence="7">YCF48-related protein</fullName>
    </submittedName>
</protein>
<dbReference type="SUPFAM" id="SSF110296">
    <property type="entry name" value="Oligoxyloglucan reducing end-specific cellobiohydrolase"/>
    <property type="match status" value="2"/>
</dbReference>
<sequence length="842" mass="94691">MKKILIVLVNLIVSKTVSAQCFDGPQLLNASFRKIAFFDENNGFAFGQGTLMKTNDGSQNWNFIPFPNTRYDTEPLKSYSFLNSTSAVIVGQKGTIIKTTDLGQSWNSLSLGINGNENINSVDFINENIGYATAYTSTPQQRYFMKTTNGGASWTQIPTYFNSYINFYSTINIHFLSETVGFAWSGKYLFKTMDGGNTWTELQNPSGTTSSNQKNITDLKVSENGTIVLSCYDSLASYYKSTDNGASWQFITDLTPSNNIYNSLGIFDVKNNKIMLVGAIGMTTNLSFISYDLTSNQITSNQINTRMGYQSDIFFVNSTVGYIIDRGYAFWTDTPGRKILKTSDGGITWNEFDSFALINPSSTNIKVLTNGPNTLTLTKQDDYDGSAYDFNLYTSVDNGATWQLKLTANNMYCNLLKAENNYISYLRFANPTNGAEGFSLYESFDLGVTWTHSEFLGVPNSIINSFEQLDMNTLRCGLNSEIYLSFDKGQNWINVPMPVIPNVVFYYSKIKNMSEIYAWGKYNQWPSNYDYYLYKTDNLGQSWQLITSIPDNNGIDLGGIASNTFFGSNYAIVSTGGNTYFKVNLDNSSYIQIPFNHPVSNQVYLDQNRFKILDDNKWLFVTENGYKTSTDQGVNWTDKACMVCSTKTIYDNITGTLISYDSDHAVERIGNYSPSTPTIYGNSISQINQTETYFVAQSDFANVEWILVSGGIITENNGNLIEINWLESGQHILKAKYINSCGESSYCEFIVTINNLGVVENSIQKTILFPNPFKDQVTIESEILSLNSEIKIFTPHGQLVYFQNFNSSHTVILSNLEYLKKGTYFLTINNNNGTHFFKLIKN</sequence>
<feature type="domain" description="Photosynthesis system II assembly factor Ycf48/Hcf136-like" evidence="5">
    <location>
        <begin position="31"/>
        <end position="111"/>
    </location>
</feature>
<reference evidence="7 8" key="1">
    <citation type="submission" date="2023-05" db="EMBL/GenBank/DDBJ databases">
        <title>Flavobacterium sedimenti sp. nov., isolated from the sediment.</title>
        <authorList>
            <person name="Wu N."/>
        </authorList>
    </citation>
    <scope>NUCLEOTIDE SEQUENCE [LARGE SCALE GENOMIC DNA]</scope>
    <source>
        <strain evidence="7 8">YZ-48</strain>
    </source>
</reference>
<evidence type="ECO:0000256" key="2">
    <source>
        <dbReference type="ARBA" id="ARBA00022729"/>
    </source>
</evidence>
<name>A0ABT6XQR1_9FLAO</name>
<dbReference type="Proteomes" id="UP001230035">
    <property type="component" value="Unassembled WGS sequence"/>
</dbReference>
<gene>
    <name evidence="7" type="ORF">QHT84_08250</name>
</gene>
<dbReference type="InterPro" id="IPR028203">
    <property type="entry name" value="PSII_CF48-like_dom"/>
</dbReference>
<evidence type="ECO:0000259" key="5">
    <source>
        <dbReference type="Pfam" id="PF14870"/>
    </source>
</evidence>
<dbReference type="PANTHER" id="PTHR47199:SF2">
    <property type="entry name" value="PHOTOSYSTEM II STABILITY_ASSEMBLY FACTOR HCF136, CHLOROPLASTIC"/>
    <property type="match status" value="1"/>
</dbReference>
<evidence type="ECO:0000259" key="6">
    <source>
        <dbReference type="Pfam" id="PF18962"/>
    </source>
</evidence>
<dbReference type="Pfam" id="PF18962">
    <property type="entry name" value="Por_Secre_tail"/>
    <property type="match status" value="1"/>
</dbReference>
<dbReference type="InterPro" id="IPR026444">
    <property type="entry name" value="Secre_tail"/>
</dbReference>
<keyword evidence="8" id="KW-1185">Reference proteome</keyword>
<accession>A0ABT6XQR1</accession>
<dbReference type="RefSeq" id="WP_283239087.1">
    <property type="nucleotide sequence ID" value="NZ_JASGBP010000004.1"/>
</dbReference>
<evidence type="ECO:0000256" key="3">
    <source>
        <dbReference type="ARBA" id="ARBA00023276"/>
    </source>
</evidence>
<comment type="caution">
    <text evidence="7">The sequence shown here is derived from an EMBL/GenBank/DDBJ whole genome shotgun (WGS) entry which is preliminary data.</text>
</comment>
<proteinExistence type="predicted"/>
<keyword evidence="3" id="KW-0604">Photosystem II</keyword>
<dbReference type="EMBL" id="JASGBP010000004">
    <property type="protein sequence ID" value="MDI9257406.1"/>
    <property type="molecule type" value="Genomic_DNA"/>
</dbReference>
<keyword evidence="1" id="KW-0602">Photosynthesis</keyword>
<evidence type="ECO:0000256" key="4">
    <source>
        <dbReference type="SAM" id="SignalP"/>
    </source>
</evidence>
<feature type="signal peptide" evidence="4">
    <location>
        <begin position="1"/>
        <end position="19"/>
    </location>
</feature>
<dbReference type="InterPro" id="IPR015943">
    <property type="entry name" value="WD40/YVTN_repeat-like_dom_sf"/>
</dbReference>
<dbReference type="Gene3D" id="2.130.10.10">
    <property type="entry name" value="YVTN repeat-like/Quinoprotein amine dehydrogenase"/>
    <property type="match status" value="2"/>
</dbReference>
<keyword evidence="2 4" id="KW-0732">Signal</keyword>
<dbReference type="CDD" id="cd15482">
    <property type="entry name" value="Sialidase_non-viral"/>
    <property type="match status" value="1"/>
</dbReference>
<dbReference type="PANTHER" id="PTHR47199">
    <property type="entry name" value="PHOTOSYSTEM II STABILITY/ASSEMBLY FACTOR HCF136, CHLOROPLASTIC"/>
    <property type="match status" value="1"/>
</dbReference>
<feature type="chain" id="PRO_5045408168" evidence="4">
    <location>
        <begin position="20"/>
        <end position="842"/>
    </location>
</feature>
<dbReference type="Pfam" id="PF14870">
    <property type="entry name" value="PSII_BNR"/>
    <property type="match status" value="1"/>
</dbReference>
<organism evidence="7 8">
    <name type="scientific">Flavobacterium sedimenticola</name>
    <dbReference type="NCBI Taxonomy" id="3043286"/>
    <lineage>
        <taxon>Bacteria</taxon>
        <taxon>Pseudomonadati</taxon>
        <taxon>Bacteroidota</taxon>
        <taxon>Flavobacteriia</taxon>
        <taxon>Flavobacteriales</taxon>
        <taxon>Flavobacteriaceae</taxon>
        <taxon>Flavobacterium</taxon>
    </lineage>
</organism>